<reference evidence="6 7" key="1">
    <citation type="submission" date="2022-12" db="EMBL/GenBank/DDBJ databases">
        <title>Chromosome-level genome assembly of true bugs.</title>
        <authorList>
            <person name="Ma L."/>
            <person name="Li H."/>
        </authorList>
    </citation>
    <scope>NUCLEOTIDE SEQUENCE [LARGE SCALE GENOMIC DNA]</scope>
    <source>
        <strain evidence="6">Lab_2022b</strain>
    </source>
</reference>
<dbReference type="Gene3D" id="2.40.10.10">
    <property type="entry name" value="Trypsin-like serine proteases"/>
    <property type="match status" value="1"/>
</dbReference>
<evidence type="ECO:0000259" key="4">
    <source>
        <dbReference type="PROSITE" id="PS01180"/>
    </source>
</evidence>
<dbReference type="Proteomes" id="UP001461498">
    <property type="component" value="Unassembled WGS sequence"/>
</dbReference>
<proteinExistence type="predicted"/>
<feature type="domain" description="Peptidase S1" evidence="5">
    <location>
        <begin position="285"/>
        <end position="517"/>
    </location>
</feature>
<dbReference type="SMART" id="SM00020">
    <property type="entry name" value="Tryp_SPc"/>
    <property type="match status" value="1"/>
</dbReference>
<feature type="disulfide bond" evidence="2">
    <location>
        <begin position="76"/>
        <end position="93"/>
    </location>
</feature>
<dbReference type="Pfam" id="PF00431">
    <property type="entry name" value="CUB"/>
    <property type="match status" value="1"/>
</dbReference>
<dbReference type="SUPFAM" id="SSF50494">
    <property type="entry name" value="Trypsin-like serine proteases"/>
    <property type="match status" value="1"/>
</dbReference>
<dbReference type="PRINTS" id="PR00722">
    <property type="entry name" value="CHYMOTRYPSIN"/>
</dbReference>
<dbReference type="InterPro" id="IPR000859">
    <property type="entry name" value="CUB_dom"/>
</dbReference>
<comment type="caution">
    <text evidence="6">The sequence shown here is derived from an EMBL/GenBank/DDBJ whole genome shotgun (WGS) entry which is preliminary data.</text>
</comment>
<evidence type="ECO:0000313" key="7">
    <source>
        <dbReference type="Proteomes" id="UP001461498"/>
    </source>
</evidence>
<sequence>MLRLLVFVVFVFIQNSICDEAEHNLYLGIDPLTIQSPNYPEYAPENYSAKWRVNTDLKAKILIKCDDISIAQSDGCKEAYLTINNGETPRKFCGNYSNEMILSKNNQISFKLNVGKSKGKFKCVLIQDKDEEVTLTVGNPAVRIAFNKFPSNWKKSWKFLTDRSNARVSFLCNNFVMGLEQSGMECTNERMILESDRGLQMYCGSIENITVASGSLRLTLKTGIDPFGSINCIIQAVTGESLLQYRNIDSEEIDSYEMIEGRNSAGEYRGTTCDCGIANKALKKVVDKDEADQHEYPWIASLLVNGEHTCAGTIITEYHILTAAQCTSDLHDKIVQVAVGSNNNKALIARALGQVIEIKEIVSHQYDANHNHRNDIALIILKKKIEFSANVMPICLPNSPVNLNNQYVTVTGWDLNVKNKHPEILKKNKLRVVDINSCSFVYSNVFNTNNPDKLCTFSKDPAFCKGDLGAPIIWLDPETGKYTQVGIVSYTNLCNGKVPTLSTNVFYYYSWIQQAIEDTYSDVKTCSKK</sequence>
<evidence type="ECO:0000256" key="1">
    <source>
        <dbReference type="ARBA" id="ARBA00023157"/>
    </source>
</evidence>
<dbReference type="CDD" id="cd00190">
    <property type="entry name" value="Tryp_SPc"/>
    <property type="match status" value="1"/>
</dbReference>
<keyword evidence="1 2" id="KW-1015">Disulfide bond</keyword>
<accession>A0AAW1CQ27</accession>
<name>A0AAW1CQ27_9HEMI</name>
<evidence type="ECO:0000256" key="3">
    <source>
        <dbReference type="SAM" id="SignalP"/>
    </source>
</evidence>
<dbReference type="CDD" id="cd00041">
    <property type="entry name" value="CUB"/>
    <property type="match status" value="1"/>
</dbReference>
<dbReference type="PROSITE" id="PS50240">
    <property type="entry name" value="TRYPSIN_DOM"/>
    <property type="match status" value="1"/>
</dbReference>
<dbReference type="Pfam" id="PF00089">
    <property type="entry name" value="Trypsin"/>
    <property type="match status" value="1"/>
</dbReference>
<dbReference type="InterPro" id="IPR009003">
    <property type="entry name" value="Peptidase_S1_PA"/>
</dbReference>
<evidence type="ECO:0000313" key="6">
    <source>
        <dbReference type="EMBL" id="KAK9499615.1"/>
    </source>
</evidence>
<dbReference type="GO" id="GO:0004252">
    <property type="term" value="F:serine-type endopeptidase activity"/>
    <property type="evidence" value="ECO:0007669"/>
    <property type="project" value="InterPro"/>
</dbReference>
<feature type="signal peptide" evidence="3">
    <location>
        <begin position="1"/>
        <end position="18"/>
    </location>
</feature>
<dbReference type="SUPFAM" id="SSF49854">
    <property type="entry name" value="Spermadhesin, CUB domain"/>
    <property type="match status" value="1"/>
</dbReference>
<organism evidence="6 7">
    <name type="scientific">Rhynocoris fuscipes</name>
    <dbReference type="NCBI Taxonomy" id="488301"/>
    <lineage>
        <taxon>Eukaryota</taxon>
        <taxon>Metazoa</taxon>
        <taxon>Ecdysozoa</taxon>
        <taxon>Arthropoda</taxon>
        <taxon>Hexapoda</taxon>
        <taxon>Insecta</taxon>
        <taxon>Pterygota</taxon>
        <taxon>Neoptera</taxon>
        <taxon>Paraneoptera</taxon>
        <taxon>Hemiptera</taxon>
        <taxon>Heteroptera</taxon>
        <taxon>Panheteroptera</taxon>
        <taxon>Cimicomorpha</taxon>
        <taxon>Reduviidae</taxon>
        <taxon>Harpactorinae</taxon>
        <taxon>Harpactorini</taxon>
        <taxon>Rhynocoris</taxon>
    </lineage>
</organism>
<evidence type="ECO:0000259" key="5">
    <source>
        <dbReference type="PROSITE" id="PS50240"/>
    </source>
</evidence>
<dbReference type="InterPro" id="IPR043504">
    <property type="entry name" value="Peptidase_S1_PA_chymotrypsin"/>
</dbReference>
<dbReference type="PROSITE" id="PS01180">
    <property type="entry name" value="CUB"/>
    <property type="match status" value="1"/>
</dbReference>
<dbReference type="InterPro" id="IPR001254">
    <property type="entry name" value="Trypsin_dom"/>
</dbReference>
<dbReference type="InterPro" id="IPR035914">
    <property type="entry name" value="Sperma_CUB_dom_sf"/>
</dbReference>
<dbReference type="FunFam" id="2.40.10.10:FF:000068">
    <property type="entry name" value="transmembrane protease serine 2"/>
    <property type="match status" value="1"/>
</dbReference>
<protein>
    <submittedName>
        <fullName evidence="6">Uncharacterized protein</fullName>
    </submittedName>
</protein>
<dbReference type="EMBL" id="JAPXFL010000011">
    <property type="protein sequence ID" value="KAK9499615.1"/>
    <property type="molecule type" value="Genomic_DNA"/>
</dbReference>
<dbReference type="AlphaFoldDB" id="A0AAW1CQ27"/>
<dbReference type="PANTHER" id="PTHR24250">
    <property type="entry name" value="CHYMOTRYPSIN-RELATED"/>
    <property type="match status" value="1"/>
</dbReference>
<comment type="caution">
    <text evidence="2">Lacks conserved residue(s) required for the propagation of feature annotation.</text>
</comment>
<dbReference type="InterPro" id="IPR001314">
    <property type="entry name" value="Peptidase_S1A"/>
</dbReference>
<feature type="chain" id="PRO_5043732540" evidence="3">
    <location>
        <begin position="19"/>
        <end position="529"/>
    </location>
</feature>
<dbReference type="Gene3D" id="2.60.120.290">
    <property type="entry name" value="Spermadhesin, CUB domain"/>
    <property type="match status" value="1"/>
</dbReference>
<dbReference type="PANTHER" id="PTHR24250:SF30">
    <property type="entry name" value="SERINE PROTEASE 38"/>
    <property type="match status" value="1"/>
</dbReference>
<gene>
    <name evidence="6" type="ORF">O3M35_002628</name>
</gene>
<feature type="domain" description="CUB" evidence="4">
    <location>
        <begin position="18"/>
        <end position="128"/>
    </location>
</feature>
<keyword evidence="7" id="KW-1185">Reference proteome</keyword>
<evidence type="ECO:0000256" key="2">
    <source>
        <dbReference type="PROSITE-ProRule" id="PRU00059"/>
    </source>
</evidence>
<dbReference type="GO" id="GO:0006508">
    <property type="term" value="P:proteolysis"/>
    <property type="evidence" value="ECO:0007669"/>
    <property type="project" value="InterPro"/>
</dbReference>
<keyword evidence="3" id="KW-0732">Signal</keyword>